<dbReference type="EMBL" id="KB469298">
    <property type="protein sequence ID" value="EPQ58389.1"/>
    <property type="molecule type" value="Genomic_DNA"/>
</dbReference>
<dbReference type="InterPro" id="IPR001958">
    <property type="entry name" value="Tet-R_TetA/multi-R_MdtG-like"/>
</dbReference>
<protein>
    <submittedName>
        <fullName evidence="8">MFS general substrate transporter</fullName>
    </submittedName>
</protein>
<evidence type="ECO:0000256" key="2">
    <source>
        <dbReference type="ARBA" id="ARBA00022448"/>
    </source>
</evidence>
<evidence type="ECO:0000313" key="8">
    <source>
        <dbReference type="EMBL" id="EPQ58389.1"/>
    </source>
</evidence>
<dbReference type="GO" id="GO:0022857">
    <property type="term" value="F:transmembrane transporter activity"/>
    <property type="evidence" value="ECO:0007669"/>
    <property type="project" value="InterPro"/>
</dbReference>
<dbReference type="PRINTS" id="PR01035">
    <property type="entry name" value="TCRTETA"/>
</dbReference>
<evidence type="ECO:0000256" key="4">
    <source>
        <dbReference type="ARBA" id="ARBA00022989"/>
    </source>
</evidence>
<dbReference type="GeneID" id="19308296"/>
<dbReference type="RefSeq" id="XP_007863580.1">
    <property type="nucleotide sequence ID" value="XM_007865389.1"/>
</dbReference>
<feature type="transmembrane region" description="Helical" evidence="6">
    <location>
        <begin position="395"/>
        <end position="416"/>
    </location>
</feature>
<dbReference type="CDD" id="cd17330">
    <property type="entry name" value="MFS_SLC46_TetA_like"/>
    <property type="match status" value="1"/>
</dbReference>
<dbReference type="PROSITE" id="PS50850">
    <property type="entry name" value="MFS"/>
    <property type="match status" value="1"/>
</dbReference>
<dbReference type="InterPro" id="IPR020846">
    <property type="entry name" value="MFS_dom"/>
</dbReference>
<evidence type="ECO:0000259" key="7">
    <source>
        <dbReference type="PROSITE" id="PS50850"/>
    </source>
</evidence>
<feature type="transmembrane region" description="Helical" evidence="6">
    <location>
        <begin position="84"/>
        <end position="105"/>
    </location>
</feature>
<feature type="transmembrane region" description="Helical" evidence="6">
    <location>
        <begin position="468"/>
        <end position="490"/>
    </location>
</feature>
<dbReference type="SUPFAM" id="SSF103473">
    <property type="entry name" value="MFS general substrate transporter"/>
    <property type="match status" value="1"/>
</dbReference>
<dbReference type="AlphaFoldDB" id="S7RYA7"/>
<proteinExistence type="predicted"/>
<keyword evidence="9" id="KW-1185">Reference proteome</keyword>
<dbReference type="GO" id="GO:0016020">
    <property type="term" value="C:membrane"/>
    <property type="evidence" value="ECO:0007669"/>
    <property type="project" value="UniProtKB-SubCell"/>
</dbReference>
<dbReference type="OrthoDB" id="419616at2759"/>
<dbReference type="Proteomes" id="UP000030669">
    <property type="component" value="Unassembled WGS sequence"/>
</dbReference>
<dbReference type="eggNOG" id="KOG2615">
    <property type="taxonomic scope" value="Eukaryota"/>
</dbReference>
<gene>
    <name evidence="8" type="ORF">GLOTRDRAFT_72769</name>
</gene>
<name>S7RYA7_GLOTA</name>
<keyword evidence="5 6" id="KW-0472">Membrane</keyword>
<feature type="transmembrane region" description="Helical" evidence="6">
    <location>
        <begin position="326"/>
        <end position="345"/>
    </location>
</feature>
<feature type="domain" description="Major facilitator superfamily (MFS) profile" evidence="7">
    <location>
        <begin position="45"/>
        <end position="494"/>
    </location>
</feature>
<dbReference type="OMA" id="LYGLCWP"/>
<feature type="transmembrane region" description="Helical" evidence="6">
    <location>
        <begin position="428"/>
        <end position="448"/>
    </location>
</feature>
<keyword evidence="4 6" id="KW-1133">Transmembrane helix</keyword>
<feature type="transmembrane region" description="Helical" evidence="6">
    <location>
        <begin position="117"/>
        <end position="135"/>
    </location>
</feature>
<organism evidence="8 9">
    <name type="scientific">Gloeophyllum trabeum (strain ATCC 11539 / FP-39264 / Madison 617)</name>
    <name type="common">Brown rot fungus</name>
    <dbReference type="NCBI Taxonomy" id="670483"/>
    <lineage>
        <taxon>Eukaryota</taxon>
        <taxon>Fungi</taxon>
        <taxon>Dikarya</taxon>
        <taxon>Basidiomycota</taxon>
        <taxon>Agaricomycotina</taxon>
        <taxon>Agaricomycetes</taxon>
        <taxon>Gloeophyllales</taxon>
        <taxon>Gloeophyllaceae</taxon>
        <taxon>Gloeophyllum</taxon>
    </lineage>
</organism>
<feature type="transmembrane region" description="Helical" evidence="6">
    <location>
        <begin position="357"/>
        <end position="375"/>
    </location>
</feature>
<dbReference type="Pfam" id="PF07690">
    <property type="entry name" value="MFS_1"/>
    <property type="match status" value="1"/>
</dbReference>
<dbReference type="PANTHER" id="PTHR23504">
    <property type="entry name" value="MAJOR FACILITATOR SUPERFAMILY DOMAIN-CONTAINING PROTEIN 10"/>
    <property type="match status" value="1"/>
</dbReference>
<evidence type="ECO:0000256" key="6">
    <source>
        <dbReference type="SAM" id="Phobius"/>
    </source>
</evidence>
<accession>S7RYA7</accession>
<dbReference type="InterPro" id="IPR036259">
    <property type="entry name" value="MFS_trans_sf"/>
</dbReference>
<evidence type="ECO:0000256" key="5">
    <source>
        <dbReference type="ARBA" id="ARBA00023136"/>
    </source>
</evidence>
<feature type="transmembrane region" description="Helical" evidence="6">
    <location>
        <begin position="174"/>
        <end position="197"/>
    </location>
</feature>
<evidence type="ECO:0000256" key="1">
    <source>
        <dbReference type="ARBA" id="ARBA00004141"/>
    </source>
</evidence>
<evidence type="ECO:0000256" key="3">
    <source>
        <dbReference type="ARBA" id="ARBA00022692"/>
    </source>
</evidence>
<feature type="transmembrane region" description="Helical" evidence="6">
    <location>
        <begin position="217"/>
        <end position="239"/>
    </location>
</feature>
<dbReference type="HOGENOM" id="CLU_001265_54_6_1"/>
<dbReference type="PANTHER" id="PTHR23504:SF15">
    <property type="entry name" value="MAJOR FACILITATOR SUPERFAMILY (MFS) PROFILE DOMAIN-CONTAINING PROTEIN"/>
    <property type="match status" value="1"/>
</dbReference>
<feature type="transmembrane region" description="Helical" evidence="6">
    <location>
        <begin position="141"/>
        <end position="162"/>
    </location>
</feature>
<evidence type="ECO:0000313" key="9">
    <source>
        <dbReference type="Proteomes" id="UP000030669"/>
    </source>
</evidence>
<reference evidence="8 9" key="1">
    <citation type="journal article" date="2012" name="Science">
        <title>The Paleozoic origin of enzymatic lignin decomposition reconstructed from 31 fungal genomes.</title>
        <authorList>
            <person name="Floudas D."/>
            <person name="Binder M."/>
            <person name="Riley R."/>
            <person name="Barry K."/>
            <person name="Blanchette R.A."/>
            <person name="Henrissat B."/>
            <person name="Martinez A.T."/>
            <person name="Otillar R."/>
            <person name="Spatafora J.W."/>
            <person name="Yadav J.S."/>
            <person name="Aerts A."/>
            <person name="Benoit I."/>
            <person name="Boyd A."/>
            <person name="Carlson A."/>
            <person name="Copeland A."/>
            <person name="Coutinho P.M."/>
            <person name="de Vries R.P."/>
            <person name="Ferreira P."/>
            <person name="Findley K."/>
            <person name="Foster B."/>
            <person name="Gaskell J."/>
            <person name="Glotzer D."/>
            <person name="Gorecki P."/>
            <person name="Heitman J."/>
            <person name="Hesse C."/>
            <person name="Hori C."/>
            <person name="Igarashi K."/>
            <person name="Jurgens J.A."/>
            <person name="Kallen N."/>
            <person name="Kersten P."/>
            <person name="Kohler A."/>
            <person name="Kuees U."/>
            <person name="Kumar T.K.A."/>
            <person name="Kuo A."/>
            <person name="LaButti K."/>
            <person name="Larrondo L.F."/>
            <person name="Lindquist E."/>
            <person name="Ling A."/>
            <person name="Lombard V."/>
            <person name="Lucas S."/>
            <person name="Lundell T."/>
            <person name="Martin R."/>
            <person name="McLaughlin D.J."/>
            <person name="Morgenstern I."/>
            <person name="Morin E."/>
            <person name="Murat C."/>
            <person name="Nagy L.G."/>
            <person name="Nolan M."/>
            <person name="Ohm R.A."/>
            <person name="Patyshakuliyeva A."/>
            <person name="Rokas A."/>
            <person name="Ruiz-Duenas F.J."/>
            <person name="Sabat G."/>
            <person name="Salamov A."/>
            <person name="Samejima M."/>
            <person name="Schmutz J."/>
            <person name="Slot J.C."/>
            <person name="St John F."/>
            <person name="Stenlid J."/>
            <person name="Sun H."/>
            <person name="Sun S."/>
            <person name="Syed K."/>
            <person name="Tsang A."/>
            <person name="Wiebenga A."/>
            <person name="Young D."/>
            <person name="Pisabarro A."/>
            <person name="Eastwood D.C."/>
            <person name="Martin F."/>
            <person name="Cullen D."/>
            <person name="Grigoriev I.V."/>
            <person name="Hibbett D.S."/>
        </authorList>
    </citation>
    <scope>NUCLEOTIDE SEQUENCE [LARGE SCALE GENOMIC DNA]</scope>
    <source>
        <strain evidence="8 9">ATCC 11539</strain>
    </source>
</reference>
<sequence length="500" mass="53998">MATEHHNATHDQVTLFAETSSLLQNEYTLESRISPQKGRPLEKLQLAALCAIRLVDPIAFTQIFPYINEMLQAMHVTDDPSKIGFYSGMVESAFAIAQLISIYQWARLSDVVGRRPVVILGTVGIAFTSFMFGLSRTLAGVLAARALAGIFCGNVAVIQSILAEITDSSNQAIAYPLFGLMWPLGVIVGPLLGGALSKPNEQFPQVFDCAFFRTFPYFLPCAVASCICLLGAALALLFLEETLPIKTRMITRDYSVSYGAADHDDDMKRELPPPSAKEILSLPIIRAICASGFALSFVETAFDVVFVLVCYSPISSGGLHFSPSEIGYSLATCGSLAACVQLFLLPVVLRRFDTARVYTFCMGLWPCVFLMMPLLNAIARSGLQDDEVSVDAKALVWIGVAIMLALSRLGCLAYSLNMILVKENAPSVAALGATNGIATFAQCFARAISPAVVSSLFALSSEKQLLRGYMWVATMVAISIFGCILSTGIAEGRRVVRSSR</sequence>
<dbReference type="KEGG" id="gtr:GLOTRDRAFT_72769"/>
<comment type="subcellular location">
    <subcellularLocation>
        <location evidence="1">Membrane</location>
        <topology evidence="1">Multi-pass membrane protein</topology>
    </subcellularLocation>
</comment>
<keyword evidence="2" id="KW-0813">Transport</keyword>
<keyword evidence="3 6" id="KW-0812">Transmembrane</keyword>
<dbReference type="InterPro" id="IPR011701">
    <property type="entry name" value="MFS"/>
</dbReference>
<dbReference type="Gene3D" id="1.20.1250.20">
    <property type="entry name" value="MFS general substrate transporter like domains"/>
    <property type="match status" value="1"/>
</dbReference>